<evidence type="ECO:0000256" key="5">
    <source>
        <dbReference type="ARBA" id="ARBA00023002"/>
    </source>
</evidence>
<evidence type="ECO:0000259" key="8">
    <source>
        <dbReference type="PROSITE" id="PS50941"/>
    </source>
</evidence>
<dbReference type="InterPro" id="IPR016166">
    <property type="entry name" value="FAD-bd_PCMH"/>
</dbReference>
<dbReference type="InterPro" id="IPR036318">
    <property type="entry name" value="FAD-bd_PCMH-like_sf"/>
</dbReference>
<dbReference type="PANTHER" id="PTHR42973">
    <property type="entry name" value="BINDING OXIDOREDUCTASE, PUTATIVE (AFU_ORTHOLOGUE AFUA_1G17690)-RELATED"/>
    <property type="match status" value="1"/>
</dbReference>
<dbReference type="EMBL" id="CP089279">
    <property type="protein sequence ID" value="USP80775.1"/>
    <property type="molecule type" value="Genomic_DNA"/>
</dbReference>
<keyword evidence="6" id="KW-1015">Disulfide bond</keyword>
<feature type="domain" description="FAD-binding PCMH-type" evidence="9">
    <location>
        <begin position="131"/>
        <end position="304"/>
    </location>
</feature>
<evidence type="ECO:0000256" key="7">
    <source>
        <dbReference type="SAM" id="SignalP"/>
    </source>
</evidence>
<reference evidence="10" key="1">
    <citation type="submission" date="2021-12" db="EMBL/GenBank/DDBJ databases">
        <title>Curvularia clavata genome.</title>
        <authorList>
            <person name="Cao Y."/>
        </authorList>
    </citation>
    <scope>NUCLEOTIDE SEQUENCE</scope>
    <source>
        <strain evidence="10">Yc1106</strain>
    </source>
</reference>
<evidence type="ECO:0000259" key="9">
    <source>
        <dbReference type="PROSITE" id="PS51387"/>
    </source>
</evidence>
<sequence>MKFFVSLAVSLVSIGAVSATPTAVLKRDVSTDGSCGGTAGLTCKGSAFGDCCSQYGYCGSGSAWCGTGCQPGFGTCGGDSSQPSPTPSTPAPTPVSAPEALVKCLDGKSVPFKTGADSEYAQLAKPYNLRLPFSPAVIVLPTTEQHVQDAVVCAGENKIKVQAKSGGHSYANFNTGGIDGAMQINLQSFQTIDLDTSNGIASVGGGVRLGNLGDGLWTQGKAAVAHGTCPGVGIGGHYTHGGYGQTSRHWGLAMDQIVGAEVVTADGKLVKTSSTESPDLFWAIRGAADSFGIVTKFYIQTHAAPDSITYFQFGFQGIHDSKDVWTKTFLHLQDVATNSSVIDDRIAFGVYLDGYKGYSLSGAFFGSVDEFNNKIKPELLRSLPAPDSPTVESLNWYDYLVKVSGKTTIKVSTTGYDEHEDFFAKSVTVPESSGLTSDALGSLYDHLQTASSQEWYIIMNLYGGPGSAINKKDISFAAYDDRKSLWVFQNWGYGATPKDFINGINDAIINAEPQTQFGAYLNYVDPTYDAATAHKLYYGSEVTSRLTELKAKVDPEGVFWNPQAIGA</sequence>
<dbReference type="PANTHER" id="PTHR42973:SF15">
    <property type="entry name" value="FAD-BINDING PCMH-TYPE DOMAIN-CONTAINING PROTEIN"/>
    <property type="match status" value="1"/>
</dbReference>
<dbReference type="InterPro" id="IPR001002">
    <property type="entry name" value="Chitin-bd_1"/>
</dbReference>
<dbReference type="SUPFAM" id="SSF56176">
    <property type="entry name" value="FAD-binding/transporter-associated domain-like"/>
    <property type="match status" value="1"/>
</dbReference>
<dbReference type="AlphaFoldDB" id="A0A9Q8ZEI9"/>
<comment type="similarity">
    <text evidence="1">Belongs to the oxygen-dependent FAD-linked oxidoreductase family.</text>
</comment>
<evidence type="ECO:0000313" key="10">
    <source>
        <dbReference type="EMBL" id="USP80775.1"/>
    </source>
</evidence>
<dbReference type="Pfam" id="PF01565">
    <property type="entry name" value="FAD_binding_4"/>
    <property type="match status" value="1"/>
</dbReference>
<keyword evidence="3 6" id="KW-0147">Chitin-binding</keyword>
<dbReference type="GO" id="GO:0016491">
    <property type="term" value="F:oxidoreductase activity"/>
    <property type="evidence" value="ECO:0007669"/>
    <property type="project" value="UniProtKB-KW"/>
</dbReference>
<dbReference type="Gene3D" id="3.40.462.20">
    <property type="match status" value="1"/>
</dbReference>
<evidence type="ECO:0000256" key="1">
    <source>
        <dbReference type="ARBA" id="ARBA00005466"/>
    </source>
</evidence>
<dbReference type="InterPro" id="IPR016169">
    <property type="entry name" value="FAD-bd_PCMH_sub2"/>
</dbReference>
<feature type="domain" description="Chitin-binding type-1" evidence="8">
    <location>
        <begin position="32"/>
        <end position="78"/>
    </location>
</feature>
<dbReference type="Pfam" id="PF08031">
    <property type="entry name" value="BBE"/>
    <property type="match status" value="1"/>
</dbReference>
<dbReference type="SUPFAM" id="SSF57016">
    <property type="entry name" value="Plant lectins/antimicrobial peptides"/>
    <property type="match status" value="1"/>
</dbReference>
<keyword evidence="5" id="KW-0560">Oxidoreductase</keyword>
<gene>
    <name evidence="10" type="ORF">yc1106_08049</name>
</gene>
<organism evidence="10 11">
    <name type="scientific">Curvularia clavata</name>
    <dbReference type="NCBI Taxonomy" id="95742"/>
    <lineage>
        <taxon>Eukaryota</taxon>
        <taxon>Fungi</taxon>
        <taxon>Dikarya</taxon>
        <taxon>Ascomycota</taxon>
        <taxon>Pezizomycotina</taxon>
        <taxon>Dothideomycetes</taxon>
        <taxon>Pleosporomycetidae</taxon>
        <taxon>Pleosporales</taxon>
        <taxon>Pleosporineae</taxon>
        <taxon>Pleosporaceae</taxon>
        <taxon>Curvularia</taxon>
    </lineage>
</organism>
<protein>
    <submittedName>
        <fullName evidence="10">Carbohydrate-binding module family 18 protein</fullName>
    </submittedName>
</protein>
<dbReference type="GO" id="GO:0008061">
    <property type="term" value="F:chitin binding"/>
    <property type="evidence" value="ECO:0007669"/>
    <property type="project" value="UniProtKB-UniRule"/>
</dbReference>
<feature type="disulfide bond" evidence="6">
    <location>
        <begin position="51"/>
        <end position="65"/>
    </location>
</feature>
<dbReference type="InterPro" id="IPR006094">
    <property type="entry name" value="Oxid_FAD_bind_N"/>
</dbReference>
<keyword evidence="7" id="KW-0732">Signal</keyword>
<dbReference type="Proteomes" id="UP001056012">
    <property type="component" value="Chromosome 6"/>
</dbReference>
<dbReference type="GO" id="GO:0071949">
    <property type="term" value="F:FAD binding"/>
    <property type="evidence" value="ECO:0007669"/>
    <property type="project" value="InterPro"/>
</dbReference>
<dbReference type="InterPro" id="IPR036861">
    <property type="entry name" value="Endochitinase-like_sf"/>
</dbReference>
<keyword evidence="4" id="KW-0274">FAD</keyword>
<evidence type="ECO:0000313" key="11">
    <source>
        <dbReference type="Proteomes" id="UP001056012"/>
    </source>
</evidence>
<feature type="chain" id="PRO_5040341309" evidence="7">
    <location>
        <begin position="20"/>
        <end position="567"/>
    </location>
</feature>
<evidence type="ECO:0000256" key="6">
    <source>
        <dbReference type="PROSITE-ProRule" id="PRU00261"/>
    </source>
</evidence>
<accession>A0A9Q8ZEI9</accession>
<dbReference type="InterPro" id="IPR012951">
    <property type="entry name" value="BBE"/>
</dbReference>
<feature type="signal peptide" evidence="7">
    <location>
        <begin position="1"/>
        <end position="19"/>
    </location>
</feature>
<dbReference type="Gene3D" id="3.30.465.10">
    <property type="match status" value="1"/>
</dbReference>
<name>A0A9Q8ZEI9_CURCL</name>
<dbReference type="OrthoDB" id="407275at2759"/>
<dbReference type="VEuPathDB" id="FungiDB:yc1106_08049"/>
<dbReference type="PROSITE" id="PS50941">
    <property type="entry name" value="CHIT_BIND_I_2"/>
    <property type="match status" value="1"/>
</dbReference>
<keyword evidence="11" id="KW-1185">Reference proteome</keyword>
<proteinExistence type="inferred from homology"/>
<evidence type="ECO:0000256" key="2">
    <source>
        <dbReference type="ARBA" id="ARBA00022630"/>
    </source>
</evidence>
<evidence type="ECO:0000256" key="3">
    <source>
        <dbReference type="ARBA" id="ARBA00022669"/>
    </source>
</evidence>
<keyword evidence="2" id="KW-0285">Flavoprotein</keyword>
<dbReference type="CDD" id="cd11618">
    <property type="entry name" value="ChtBD1_1"/>
    <property type="match status" value="1"/>
</dbReference>
<evidence type="ECO:0000256" key="4">
    <source>
        <dbReference type="ARBA" id="ARBA00022827"/>
    </source>
</evidence>
<dbReference type="PROSITE" id="PS51387">
    <property type="entry name" value="FAD_PCMH"/>
    <property type="match status" value="1"/>
</dbReference>
<comment type="caution">
    <text evidence="6">Lacks conserved residue(s) required for the propagation of feature annotation.</text>
</comment>
<dbReference type="Gene3D" id="3.30.60.10">
    <property type="entry name" value="Endochitinase-like"/>
    <property type="match status" value="1"/>
</dbReference>
<dbReference type="InterPro" id="IPR050416">
    <property type="entry name" value="FAD-linked_Oxidoreductase"/>
</dbReference>